<dbReference type="PANTHER" id="PTHR30535">
    <property type="entry name" value="VITAMIN B12-BINDING PROTEIN"/>
    <property type="match status" value="1"/>
</dbReference>
<evidence type="ECO:0000259" key="4">
    <source>
        <dbReference type="PROSITE" id="PS50983"/>
    </source>
</evidence>
<dbReference type="RefSeq" id="WP_022070873.1">
    <property type="nucleotide sequence ID" value="NZ_HF999313.1"/>
</dbReference>
<evidence type="ECO:0000256" key="3">
    <source>
        <dbReference type="SAM" id="Coils"/>
    </source>
</evidence>
<dbReference type="PANTHER" id="PTHR30535:SF36">
    <property type="entry name" value="HIGH-AFFINITY HEME UPTAKE SYSTEM PROTEIN ISDE"/>
    <property type="match status" value="1"/>
</dbReference>
<gene>
    <name evidence="5" type="ORF">BN488_00410</name>
</gene>
<keyword evidence="2" id="KW-0732">Signal</keyword>
<dbReference type="Proteomes" id="UP000017980">
    <property type="component" value="Unassembled WGS sequence"/>
</dbReference>
<dbReference type="AlphaFoldDB" id="R5XL64"/>
<feature type="coiled-coil region" evidence="3">
    <location>
        <begin position="140"/>
        <end position="167"/>
    </location>
</feature>
<evidence type="ECO:0000313" key="6">
    <source>
        <dbReference type="Proteomes" id="UP000017980"/>
    </source>
</evidence>
<dbReference type="PROSITE" id="PS51257">
    <property type="entry name" value="PROKAR_LIPOPROTEIN"/>
    <property type="match status" value="1"/>
</dbReference>
<accession>R5XL64</accession>
<dbReference type="NCBIfam" id="NF038402">
    <property type="entry name" value="TroA_like"/>
    <property type="match status" value="1"/>
</dbReference>
<dbReference type="Gene3D" id="3.40.50.1980">
    <property type="entry name" value="Nitrogenase molybdenum iron protein domain"/>
    <property type="match status" value="2"/>
</dbReference>
<dbReference type="EMBL" id="CBBD010000007">
    <property type="protein sequence ID" value="CDA09286.1"/>
    <property type="molecule type" value="Genomic_DNA"/>
</dbReference>
<reference evidence="5" key="1">
    <citation type="submission" date="2012-11" db="EMBL/GenBank/DDBJ databases">
        <title>Dependencies among metagenomic species, viruses, plasmids and units of genetic variation.</title>
        <authorList>
            <person name="Nielsen H.B."/>
            <person name="Almeida M."/>
            <person name="Juncker A.S."/>
            <person name="Rasmussen S."/>
            <person name="Li J."/>
            <person name="Sunagawa S."/>
            <person name="Plichta D."/>
            <person name="Gautier L."/>
            <person name="Le Chatelier E."/>
            <person name="Peletier E."/>
            <person name="Bonde I."/>
            <person name="Nielsen T."/>
            <person name="Manichanh C."/>
            <person name="Arumugam M."/>
            <person name="Batto J."/>
            <person name="Santos M.B.Q.D."/>
            <person name="Blom N."/>
            <person name="Borruel N."/>
            <person name="Burgdorf K.S."/>
            <person name="Boumezbeur F."/>
            <person name="Casellas F."/>
            <person name="Dore J."/>
            <person name="Guarner F."/>
            <person name="Hansen T."/>
            <person name="Hildebrand F."/>
            <person name="Kaas R.S."/>
            <person name="Kennedy S."/>
            <person name="Kristiansen K."/>
            <person name="Kultima J.R."/>
            <person name="Leonard P."/>
            <person name="Levenez F."/>
            <person name="Lund O."/>
            <person name="Moumen B."/>
            <person name="Le Paslier D."/>
            <person name="Pons N."/>
            <person name="Pedersen O."/>
            <person name="Prifti E."/>
            <person name="Qin J."/>
            <person name="Raes J."/>
            <person name="Tap J."/>
            <person name="Tims S."/>
            <person name="Ussery D.W."/>
            <person name="Yamada T."/>
            <person name="MetaHit consortium"/>
            <person name="Renault P."/>
            <person name="Sicheritz-Ponten T."/>
            <person name="Bork P."/>
            <person name="Wang J."/>
            <person name="Brunak S."/>
            <person name="Ehrlich S.D."/>
        </authorList>
    </citation>
    <scope>NUCLEOTIDE SEQUENCE [LARGE SCALE GENOMIC DNA]</scope>
</reference>
<proteinExistence type="inferred from homology"/>
<sequence>MKLKKVLSVLMVSAMFLTGCTSGNSGKQEEKKAEEEKSVKVVACSVAATNVLHELGADIIGIPTTQLDIPEDLKDLPQVGQAMAPDLEKVASLEPDVFVMDKSFKESVEESMKEYDIDTFYIDTTTYTNFLTSIEELGKEINKQEEAEKLISSLKESEKEVAKIKGDTDATVAILFGSGENFMLATETSYLGDLLKTVGGTNIATELDGSAKSPYLQFSLEQIVQTNPDYILRFAHGNLEETKKAFDDAFDKNPAYAELDAVKNNKVIDLDSNVFNVSANLNVSEAIKTLGGILYGE</sequence>
<dbReference type="GO" id="GO:0071281">
    <property type="term" value="P:cellular response to iron ion"/>
    <property type="evidence" value="ECO:0007669"/>
    <property type="project" value="TreeGrafter"/>
</dbReference>
<protein>
    <submittedName>
        <fullName evidence="5">Iron ABC superfamily ATP binding cassette transporter binding protein</fullName>
    </submittedName>
</protein>
<dbReference type="InterPro" id="IPR050902">
    <property type="entry name" value="ABC_Transporter_SBP"/>
</dbReference>
<keyword evidence="3" id="KW-0175">Coiled coil</keyword>
<evidence type="ECO:0000256" key="1">
    <source>
        <dbReference type="ARBA" id="ARBA00008814"/>
    </source>
</evidence>
<comment type="caution">
    <text evidence="5">The sequence shown here is derived from an EMBL/GenBank/DDBJ whole genome shotgun (WGS) entry which is preliminary data.</text>
</comment>
<dbReference type="InterPro" id="IPR002491">
    <property type="entry name" value="ABC_transptr_periplasmic_BD"/>
</dbReference>
<comment type="similarity">
    <text evidence="1">Belongs to the bacterial solute-binding protein 8 family.</text>
</comment>
<dbReference type="SUPFAM" id="SSF53807">
    <property type="entry name" value="Helical backbone' metal receptor"/>
    <property type="match status" value="1"/>
</dbReference>
<evidence type="ECO:0000256" key="2">
    <source>
        <dbReference type="ARBA" id="ARBA00022729"/>
    </source>
</evidence>
<dbReference type="InterPro" id="IPR054828">
    <property type="entry name" value="Vit_B12_bind_prot"/>
</dbReference>
<dbReference type="PROSITE" id="PS50983">
    <property type="entry name" value="FE_B12_PBP"/>
    <property type="match status" value="1"/>
</dbReference>
<name>R5XL64_9FIRM</name>
<organism evidence="5 6">
    <name type="scientific">Intestinibacter bartlettii CAG:1329</name>
    <dbReference type="NCBI Taxonomy" id="1263063"/>
    <lineage>
        <taxon>Bacteria</taxon>
        <taxon>Bacillati</taxon>
        <taxon>Bacillota</taxon>
        <taxon>Clostridia</taxon>
        <taxon>Peptostreptococcales</taxon>
        <taxon>Peptostreptococcaceae</taxon>
        <taxon>Intestinibacter</taxon>
    </lineage>
</organism>
<dbReference type="Pfam" id="PF01497">
    <property type="entry name" value="Peripla_BP_2"/>
    <property type="match status" value="1"/>
</dbReference>
<evidence type="ECO:0000313" key="5">
    <source>
        <dbReference type="EMBL" id="CDA09286.1"/>
    </source>
</evidence>
<feature type="domain" description="Fe/B12 periplasmic-binding" evidence="4">
    <location>
        <begin position="40"/>
        <end position="297"/>
    </location>
</feature>